<evidence type="ECO:0000313" key="2">
    <source>
        <dbReference type="EMBL" id="KAF2875926.1"/>
    </source>
</evidence>
<evidence type="ECO:0000313" key="3">
    <source>
        <dbReference type="Proteomes" id="UP000481861"/>
    </source>
</evidence>
<sequence length="175" mass="18756">MAGICANDSAPKARERLSGGGGTERARDARPADCEGLAVLHSRQSVAIHFALFSAIPALAIRPPAEIPAGIPAGVVASDGTADKRSDSGSTWKKKNNLSASMCHVSRMRPAGDGGGFFFVFHVHVWCVREMLRSWTIAGVGVGRVDPNVRWRSGVWRVWRSGRVCLPWPDGVAQL</sequence>
<protein>
    <submittedName>
        <fullName evidence="2">Uncharacterized protein</fullName>
    </submittedName>
</protein>
<organism evidence="2 3">
    <name type="scientific">Massariosphaeria phaeospora</name>
    <dbReference type="NCBI Taxonomy" id="100035"/>
    <lineage>
        <taxon>Eukaryota</taxon>
        <taxon>Fungi</taxon>
        <taxon>Dikarya</taxon>
        <taxon>Ascomycota</taxon>
        <taxon>Pezizomycotina</taxon>
        <taxon>Dothideomycetes</taxon>
        <taxon>Pleosporomycetidae</taxon>
        <taxon>Pleosporales</taxon>
        <taxon>Pleosporales incertae sedis</taxon>
        <taxon>Massariosphaeria</taxon>
    </lineage>
</organism>
<evidence type="ECO:0000256" key="1">
    <source>
        <dbReference type="SAM" id="MobiDB-lite"/>
    </source>
</evidence>
<comment type="caution">
    <text evidence="2">The sequence shown here is derived from an EMBL/GenBank/DDBJ whole genome shotgun (WGS) entry which is preliminary data.</text>
</comment>
<gene>
    <name evidence="2" type="ORF">BDV95DRAFT_285749</name>
</gene>
<dbReference type="Proteomes" id="UP000481861">
    <property type="component" value="Unassembled WGS sequence"/>
</dbReference>
<dbReference type="AlphaFoldDB" id="A0A7C8IEK3"/>
<keyword evidence="3" id="KW-1185">Reference proteome</keyword>
<accession>A0A7C8IEK3</accession>
<proteinExistence type="predicted"/>
<dbReference type="EMBL" id="JAADJZ010000004">
    <property type="protein sequence ID" value="KAF2875926.1"/>
    <property type="molecule type" value="Genomic_DNA"/>
</dbReference>
<feature type="region of interest" description="Disordered" evidence="1">
    <location>
        <begin position="1"/>
        <end position="28"/>
    </location>
</feature>
<name>A0A7C8IEK3_9PLEO</name>
<reference evidence="2 3" key="1">
    <citation type="submission" date="2020-01" db="EMBL/GenBank/DDBJ databases">
        <authorList>
            <consortium name="DOE Joint Genome Institute"/>
            <person name="Haridas S."/>
            <person name="Albert R."/>
            <person name="Binder M."/>
            <person name="Bloem J."/>
            <person name="Labutti K."/>
            <person name="Salamov A."/>
            <person name="Andreopoulos B."/>
            <person name="Baker S.E."/>
            <person name="Barry K."/>
            <person name="Bills G."/>
            <person name="Bluhm B.H."/>
            <person name="Cannon C."/>
            <person name="Castanera R."/>
            <person name="Culley D.E."/>
            <person name="Daum C."/>
            <person name="Ezra D."/>
            <person name="Gonzalez J.B."/>
            <person name="Henrissat B."/>
            <person name="Kuo A."/>
            <person name="Liang C."/>
            <person name="Lipzen A."/>
            <person name="Lutzoni F."/>
            <person name="Magnuson J."/>
            <person name="Mondo S."/>
            <person name="Nolan M."/>
            <person name="Ohm R."/>
            <person name="Pangilinan J."/>
            <person name="Park H.-J.H."/>
            <person name="Ramirez L."/>
            <person name="Alfaro M."/>
            <person name="Sun H."/>
            <person name="Tritt A."/>
            <person name="Yoshinaga Y."/>
            <person name="Zwiers L.-H.L."/>
            <person name="Turgeon B.G."/>
            <person name="Goodwin S.B."/>
            <person name="Spatafora J.W."/>
            <person name="Crous P.W."/>
            <person name="Grigoriev I.V."/>
        </authorList>
    </citation>
    <scope>NUCLEOTIDE SEQUENCE [LARGE SCALE GENOMIC DNA]</scope>
    <source>
        <strain evidence="2 3">CBS 611.86</strain>
    </source>
</reference>